<evidence type="ECO:0000313" key="4">
    <source>
        <dbReference type="EnsemblMetazoa" id="CLYHEMP000509.1"/>
    </source>
</evidence>
<dbReference type="Pfam" id="PF00685">
    <property type="entry name" value="Sulfotransfer_1"/>
    <property type="match status" value="1"/>
</dbReference>
<proteinExistence type="inferred from homology"/>
<dbReference type="InterPro" id="IPR000863">
    <property type="entry name" value="Sulfotransferase_dom"/>
</dbReference>
<name>A0A7M5WQ47_9CNID</name>
<protein>
    <recommendedName>
        <fullName evidence="3">Sulfotransferase domain-containing protein</fullName>
    </recommendedName>
</protein>
<evidence type="ECO:0000256" key="2">
    <source>
        <dbReference type="ARBA" id="ARBA00022679"/>
    </source>
</evidence>
<dbReference type="OrthoDB" id="5973838at2759"/>
<dbReference type="Gene3D" id="3.40.50.300">
    <property type="entry name" value="P-loop containing nucleotide triphosphate hydrolases"/>
    <property type="match status" value="1"/>
</dbReference>
<dbReference type="EnsemblMetazoa" id="CLYHEMT000509.1">
    <property type="protein sequence ID" value="CLYHEMP000509.1"/>
    <property type="gene ID" value="CLYHEMG000509"/>
</dbReference>
<feature type="domain" description="Sulfotransferase" evidence="3">
    <location>
        <begin position="61"/>
        <end position="319"/>
    </location>
</feature>
<evidence type="ECO:0000313" key="5">
    <source>
        <dbReference type="Proteomes" id="UP000594262"/>
    </source>
</evidence>
<accession>A0A7M5WQ47</accession>
<evidence type="ECO:0000259" key="3">
    <source>
        <dbReference type="Pfam" id="PF00685"/>
    </source>
</evidence>
<dbReference type="InterPro" id="IPR027417">
    <property type="entry name" value="P-loop_NTPase"/>
</dbReference>
<keyword evidence="2" id="KW-0808">Transferase</keyword>
<reference evidence="4" key="1">
    <citation type="submission" date="2021-01" db="UniProtKB">
        <authorList>
            <consortium name="EnsemblMetazoa"/>
        </authorList>
    </citation>
    <scope>IDENTIFICATION</scope>
</reference>
<sequence>MADIEIREEPIKCDVVKKFCSQVHHMKDIGLSRVQPFNQIFGSGRITDFYKGIQDFEVYEDDVWITGFPKSGMRWLMEIVWLIKNDVDIEKAKTVSMSERIPFMDFDLVFPLSPDPKNPFSQKASKAERPRIIKAHLAYQMLPKQIEAKKPKIIHIIRNPRDTCISFKNHFQSFENYQGDQETITEMFLNDRGPYYAPYFSNVMGYWERRNDPNVLIIFYEDMKKDLRSAVRKMADFMEVDFKEENMEKLCEHVQLKNMQKNPSVNMDKIVEMMCQIQKNDNPGQVIHKGQTGRWKDIFDEATIERFKEWETKNTKDTGLEFIYES</sequence>
<comment type="similarity">
    <text evidence="1">Belongs to the sulfotransferase 1 family.</text>
</comment>
<dbReference type="AlphaFoldDB" id="A0A7M5WQ47"/>
<dbReference type="PANTHER" id="PTHR11783">
    <property type="entry name" value="SULFOTRANSFERASE SULT"/>
    <property type="match status" value="1"/>
</dbReference>
<organism evidence="4 5">
    <name type="scientific">Clytia hemisphaerica</name>
    <dbReference type="NCBI Taxonomy" id="252671"/>
    <lineage>
        <taxon>Eukaryota</taxon>
        <taxon>Metazoa</taxon>
        <taxon>Cnidaria</taxon>
        <taxon>Hydrozoa</taxon>
        <taxon>Hydroidolina</taxon>
        <taxon>Leptothecata</taxon>
        <taxon>Obeliida</taxon>
        <taxon>Clytiidae</taxon>
        <taxon>Clytia</taxon>
    </lineage>
</organism>
<dbReference type="RefSeq" id="XP_066912848.1">
    <property type="nucleotide sequence ID" value="XM_067056747.1"/>
</dbReference>
<dbReference type="GO" id="GO:0008146">
    <property type="term" value="F:sulfotransferase activity"/>
    <property type="evidence" value="ECO:0007669"/>
    <property type="project" value="InterPro"/>
</dbReference>
<keyword evidence="5" id="KW-1185">Reference proteome</keyword>
<evidence type="ECO:0000256" key="1">
    <source>
        <dbReference type="ARBA" id="ARBA00005771"/>
    </source>
</evidence>
<dbReference type="Proteomes" id="UP000594262">
    <property type="component" value="Unplaced"/>
</dbReference>
<dbReference type="SUPFAM" id="SSF52540">
    <property type="entry name" value="P-loop containing nucleoside triphosphate hydrolases"/>
    <property type="match status" value="1"/>
</dbReference>
<dbReference type="GeneID" id="136800136"/>